<accession>A0ACB7ZH90</accession>
<sequence length="273" mass="30429">MLLPVWPSLNFWYYLGIISSPSWVFSFLAMDSVKTTQPVSVFLISALALSWSASNFVLSKFYFSLQRNPDIDSFFRGYERVGKTIGFVLLFFGNVGLYYFSEKSIACMLTFLSLAVYCLCILLCIQPYTDFGALEFLLSASLNQTLSLFGLRSSYSWLVIIACIVIAGTRYCLKPVQSPGEATNDEVRRLESGELPPMACKEDTPPLEARLVDNEVQLTGCVLQLALSGSRNPLLQGDFIGRLKIPPKKGPVYKKLVPESFASRLARLKSSTN</sequence>
<evidence type="ECO:0000313" key="1">
    <source>
        <dbReference type="EMBL" id="KAH7864842.1"/>
    </source>
</evidence>
<reference evidence="1 2" key="1">
    <citation type="journal article" date="2021" name="Hortic Res">
        <title>High-quality reference genome and annotation aids understanding of berry development for evergreen blueberry (Vaccinium darrowii).</title>
        <authorList>
            <person name="Yu J."/>
            <person name="Hulse-Kemp A.M."/>
            <person name="Babiker E."/>
            <person name="Staton M."/>
        </authorList>
    </citation>
    <scope>NUCLEOTIDE SEQUENCE [LARGE SCALE GENOMIC DNA]</scope>
    <source>
        <strain evidence="2">cv. NJ 8807/NJ 8810</strain>
        <tissue evidence="1">Young leaf</tissue>
    </source>
</reference>
<proteinExistence type="predicted"/>
<name>A0ACB7ZH90_9ERIC</name>
<dbReference type="EMBL" id="CM037162">
    <property type="protein sequence ID" value="KAH7864842.1"/>
    <property type="molecule type" value="Genomic_DNA"/>
</dbReference>
<gene>
    <name evidence="1" type="ORF">Vadar_034520</name>
</gene>
<protein>
    <submittedName>
        <fullName evidence="1">Uncharacterized protein</fullName>
    </submittedName>
</protein>
<evidence type="ECO:0000313" key="2">
    <source>
        <dbReference type="Proteomes" id="UP000828048"/>
    </source>
</evidence>
<comment type="caution">
    <text evidence="1">The sequence shown here is derived from an EMBL/GenBank/DDBJ whole genome shotgun (WGS) entry which is preliminary data.</text>
</comment>
<dbReference type="Proteomes" id="UP000828048">
    <property type="component" value="Chromosome 12"/>
</dbReference>
<organism evidence="1 2">
    <name type="scientific">Vaccinium darrowii</name>
    <dbReference type="NCBI Taxonomy" id="229202"/>
    <lineage>
        <taxon>Eukaryota</taxon>
        <taxon>Viridiplantae</taxon>
        <taxon>Streptophyta</taxon>
        <taxon>Embryophyta</taxon>
        <taxon>Tracheophyta</taxon>
        <taxon>Spermatophyta</taxon>
        <taxon>Magnoliopsida</taxon>
        <taxon>eudicotyledons</taxon>
        <taxon>Gunneridae</taxon>
        <taxon>Pentapetalae</taxon>
        <taxon>asterids</taxon>
        <taxon>Ericales</taxon>
        <taxon>Ericaceae</taxon>
        <taxon>Vaccinioideae</taxon>
        <taxon>Vaccinieae</taxon>
        <taxon>Vaccinium</taxon>
    </lineage>
</organism>
<keyword evidence="2" id="KW-1185">Reference proteome</keyword>